<evidence type="ECO:0000313" key="1">
    <source>
        <dbReference type="EMBL" id="TFW71151.1"/>
    </source>
</evidence>
<dbReference type="EMBL" id="PQVH01000009">
    <property type="protein sequence ID" value="TFW71151.1"/>
    <property type="molecule type" value="Genomic_DNA"/>
</dbReference>
<dbReference type="Proteomes" id="UP000297706">
    <property type="component" value="Unassembled WGS sequence"/>
</dbReference>
<dbReference type="InterPro" id="IPR036388">
    <property type="entry name" value="WH-like_DNA-bd_sf"/>
</dbReference>
<protein>
    <recommendedName>
        <fullName evidence="3">HTH iclR-type domain-containing protein</fullName>
    </recommendedName>
</protein>
<reference evidence="1 2" key="1">
    <citation type="submission" date="2018-02" db="EMBL/GenBank/DDBJ databases">
        <title>A novel lanthanide dependent methylotroph, Methylotenera sp. La3113.</title>
        <authorList>
            <person name="Lv H."/>
            <person name="Tani A."/>
        </authorList>
    </citation>
    <scope>NUCLEOTIDE SEQUENCE [LARGE SCALE GENOMIC DNA]</scope>
    <source>
        <strain evidence="1 2">La3113</strain>
    </source>
</reference>
<keyword evidence="2" id="KW-1185">Reference proteome</keyword>
<gene>
    <name evidence="1" type="ORF">C3Y98_07735</name>
</gene>
<dbReference type="InterPro" id="IPR036390">
    <property type="entry name" value="WH_DNA-bd_sf"/>
</dbReference>
<dbReference type="Gene3D" id="1.10.10.10">
    <property type="entry name" value="Winged helix-like DNA-binding domain superfamily/Winged helix DNA-binding domain"/>
    <property type="match status" value="1"/>
</dbReference>
<sequence>MLLECDHHEVQVRADFAYGQLDVLERATVPLEPAQPDPFQLDHSAVLMLSILELLHTEHEAGRAHVSLAVICKRLEIRMSTLQRLMTALSEQLLVDVSTQKERLVAALTASGEDISLALQAA</sequence>
<evidence type="ECO:0008006" key="3">
    <source>
        <dbReference type="Google" id="ProtNLM"/>
    </source>
</evidence>
<name>A0A4Y9VQC5_9PROT</name>
<dbReference type="AlphaFoldDB" id="A0A4Y9VQC5"/>
<comment type="caution">
    <text evidence="1">The sequence shown here is derived from an EMBL/GenBank/DDBJ whole genome shotgun (WGS) entry which is preliminary data.</text>
</comment>
<dbReference type="SUPFAM" id="SSF46785">
    <property type="entry name" value="Winged helix' DNA-binding domain"/>
    <property type="match status" value="1"/>
</dbReference>
<evidence type="ECO:0000313" key="2">
    <source>
        <dbReference type="Proteomes" id="UP000297706"/>
    </source>
</evidence>
<dbReference type="OrthoDB" id="8537190at2"/>
<proteinExistence type="predicted"/>
<accession>A0A4Y9VQC5</accession>
<organism evidence="1 2">
    <name type="scientific">Methylotenera oryzisoli</name>
    <dbReference type="NCBI Taxonomy" id="2080758"/>
    <lineage>
        <taxon>Bacteria</taxon>
        <taxon>Pseudomonadati</taxon>
        <taxon>Pseudomonadota</taxon>
        <taxon>Betaproteobacteria</taxon>
        <taxon>Nitrosomonadales</taxon>
        <taxon>Methylophilaceae</taxon>
        <taxon>Methylotenera</taxon>
    </lineage>
</organism>
<dbReference type="RefSeq" id="WP_135277886.1">
    <property type="nucleotide sequence ID" value="NZ_PQVH01000009.1"/>
</dbReference>